<organism evidence="2 3">
    <name type="scientific">Myxococcus landrumensis</name>
    <dbReference type="NCBI Taxonomy" id="2813577"/>
    <lineage>
        <taxon>Bacteria</taxon>
        <taxon>Pseudomonadati</taxon>
        <taxon>Myxococcota</taxon>
        <taxon>Myxococcia</taxon>
        <taxon>Myxococcales</taxon>
        <taxon>Cystobacterineae</taxon>
        <taxon>Myxococcaceae</taxon>
        <taxon>Myxococcus</taxon>
    </lineage>
</organism>
<dbReference type="Proteomes" id="UP000663090">
    <property type="component" value="Chromosome"/>
</dbReference>
<dbReference type="RefSeq" id="WP_206714061.1">
    <property type="nucleotide sequence ID" value="NZ_CP071091.1"/>
</dbReference>
<keyword evidence="3" id="KW-1185">Reference proteome</keyword>
<feature type="chain" id="PRO_5045580555" description="Lipoprotein" evidence="1">
    <location>
        <begin position="22"/>
        <end position="136"/>
    </location>
</feature>
<sequence>MSRTLPLLTLALLTLGLSACAEEDACTELTTCGACASAYVDQACKWCPGDSTCSLNGEGGSCEYQELRDDPAECGGSSSCTQPYKGPSSPDLAATLCGAAYQYGCQGNTSRRDENCRAYTRFQTDNPGSPSCPHCP</sequence>
<reference evidence="2 3" key="1">
    <citation type="submission" date="2021-02" db="EMBL/GenBank/DDBJ databases">
        <title>De Novo genome assembly of isolated myxobacteria.</title>
        <authorList>
            <person name="Stevens D.C."/>
        </authorList>
    </citation>
    <scope>NUCLEOTIDE SEQUENCE [LARGE SCALE GENOMIC DNA]</scope>
    <source>
        <strain evidence="2 3">SCHIC003</strain>
    </source>
</reference>
<name>A0ABX7N0U7_9BACT</name>
<evidence type="ECO:0000256" key="1">
    <source>
        <dbReference type="SAM" id="SignalP"/>
    </source>
</evidence>
<dbReference type="PROSITE" id="PS51257">
    <property type="entry name" value="PROKAR_LIPOPROTEIN"/>
    <property type="match status" value="1"/>
</dbReference>
<evidence type="ECO:0008006" key="4">
    <source>
        <dbReference type="Google" id="ProtNLM"/>
    </source>
</evidence>
<evidence type="ECO:0000313" key="3">
    <source>
        <dbReference type="Proteomes" id="UP000663090"/>
    </source>
</evidence>
<keyword evidence="1" id="KW-0732">Signal</keyword>
<accession>A0ABX7N0U7</accession>
<feature type="signal peptide" evidence="1">
    <location>
        <begin position="1"/>
        <end position="21"/>
    </location>
</feature>
<gene>
    <name evidence="2" type="ORF">JY572_28760</name>
</gene>
<evidence type="ECO:0000313" key="2">
    <source>
        <dbReference type="EMBL" id="QSQ12332.1"/>
    </source>
</evidence>
<protein>
    <recommendedName>
        <fullName evidence="4">Lipoprotein</fullName>
    </recommendedName>
</protein>
<proteinExistence type="predicted"/>
<dbReference type="EMBL" id="CP071091">
    <property type="protein sequence ID" value="QSQ12332.1"/>
    <property type="molecule type" value="Genomic_DNA"/>
</dbReference>